<reference evidence="2 3" key="1">
    <citation type="submission" date="2015-11" db="EMBL/GenBank/DDBJ databases">
        <title>Evidence for parallel genomic evolution in an endosymbiosis of termite gut flagellates.</title>
        <authorList>
            <person name="Zheng H."/>
        </authorList>
    </citation>
    <scope>NUCLEOTIDE SEQUENCE [LARGE SCALE GENOMIC DNA]</scope>
    <source>
        <strain evidence="2 3">CET450</strain>
    </source>
</reference>
<comment type="caution">
    <text evidence="2">The sequence shown here is derived from an EMBL/GenBank/DDBJ whole genome shotgun (WGS) entry which is preliminary data.</text>
</comment>
<protein>
    <submittedName>
        <fullName evidence="2">Uncharacterized protein</fullName>
    </submittedName>
</protein>
<organism evidence="2 3">
    <name type="scientific">Endomicrobium trichonymphae</name>
    <dbReference type="NCBI Taxonomy" id="1408204"/>
    <lineage>
        <taxon>Bacteria</taxon>
        <taxon>Pseudomonadati</taxon>
        <taxon>Elusimicrobiota</taxon>
        <taxon>Endomicrobiia</taxon>
        <taxon>Endomicrobiales</taxon>
        <taxon>Endomicrobiaceae</taxon>
        <taxon>Candidatus Endomicrobiellum</taxon>
    </lineage>
</organism>
<accession>A0A1E5IHE3</accession>
<name>A0A1E5IHE3_ENDTX</name>
<keyword evidence="1" id="KW-0812">Transmembrane</keyword>
<keyword evidence="1" id="KW-0472">Membrane</keyword>
<gene>
    <name evidence="2" type="ORF">ATZ36_01805</name>
</gene>
<sequence>MKYEFSKNLLAKMASHIPELGIESNKRQALDSFEDYPNLFSDYGKTTLKQNAESIKNIYGILMKNKKTAITCFEADKNIGIDTELLIILIMFIQMSLMAYIYKRKDKKMEKGLDYAPVEFRKLPYCNQHKKYDLIEVMVEKRKF</sequence>
<dbReference type="Proteomes" id="UP000095237">
    <property type="component" value="Unassembled WGS sequence"/>
</dbReference>
<dbReference type="AlphaFoldDB" id="A0A1E5IHE3"/>
<keyword evidence="3" id="KW-1185">Reference proteome</keyword>
<evidence type="ECO:0000313" key="2">
    <source>
        <dbReference type="EMBL" id="OEG69815.1"/>
    </source>
</evidence>
<evidence type="ECO:0000256" key="1">
    <source>
        <dbReference type="SAM" id="Phobius"/>
    </source>
</evidence>
<proteinExistence type="predicted"/>
<keyword evidence="1" id="KW-1133">Transmembrane helix</keyword>
<feature type="transmembrane region" description="Helical" evidence="1">
    <location>
        <begin position="85"/>
        <end position="102"/>
    </location>
</feature>
<dbReference type="EMBL" id="LNVX01000553">
    <property type="protein sequence ID" value="OEG69815.1"/>
    <property type="molecule type" value="Genomic_DNA"/>
</dbReference>
<evidence type="ECO:0000313" key="3">
    <source>
        <dbReference type="Proteomes" id="UP000095237"/>
    </source>
</evidence>